<evidence type="ECO:0000313" key="3">
    <source>
        <dbReference type="EMBL" id="TGZ49378.1"/>
    </source>
</evidence>
<accession>A0A4S2KNH7</accession>
<proteinExistence type="predicted"/>
<evidence type="ECO:0000313" key="4">
    <source>
        <dbReference type="Proteomes" id="UP000310200"/>
    </source>
</evidence>
<keyword evidence="2" id="KW-0732">Signal</keyword>
<keyword evidence="4" id="KW-1185">Reference proteome</keyword>
<protein>
    <submittedName>
        <fullName evidence="3">Uncharacterized protein</fullName>
    </submittedName>
</protein>
<dbReference type="EMBL" id="QBLH01002148">
    <property type="protein sequence ID" value="TGZ49378.1"/>
    <property type="molecule type" value="Genomic_DNA"/>
</dbReference>
<sequence>MRFAKFQIVLSCLTLSTLTLPTHHEPKLYHKKKSKSVPSDNECNDEPNDGEINRTPNVESEVRIEFGQRELNISRQSLSFQDLETPSKINFDPNSIISDCDMISDHDIIVSTDSSIVNEPSHSEIFYKLWKTLRKLEKMRNHTQEQKTF</sequence>
<name>A0A4S2KNH7_9HYME</name>
<evidence type="ECO:0000256" key="1">
    <source>
        <dbReference type="SAM" id="MobiDB-lite"/>
    </source>
</evidence>
<gene>
    <name evidence="3" type="ORF">DBV15_05023</name>
</gene>
<comment type="caution">
    <text evidence="3">The sequence shown here is derived from an EMBL/GenBank/DDBJ whole genome shotgun (WGS) entry which is preliminary data.</text>
</comment>
<reference evidence="3 4" key="1">
    <citation type="journal article" date="2019" name="Philos. Trans. R. Soc. Lond., B, Biol. Sci.">
        <title>Ant behaviour and brain gene expression of defending hosts depend on the ecological success of the intruding social parasite.</title>
        <authorList>
            <person name="Kaur R."/>
            <person name="Stoldt M."/>
            <person name="Jongepier E."/>
            <person name="Feldmeyer B."/>
            <person name="Menzel F."/>
            <person name="Bornberg-Bauer E."/>
            <person name="Foitzik S."/>
        </authorList>
    </citation>
    <scope>NUCLEOTIDE SEQUENCE [LARGE SCALE GENOMIC DNA]</scope>
    <source>
        <tissue evidence="3">Whole body</tissue>
    </source>
</reference>
<dbReference type="AlphaFoldDB" id="A0A4S2KNH7"/>
<dbReference type="Proteomes" id="UP000310200">
    <property type="component" value="Unassembled WGS sequence"/>
</dbReference>
<organism evidence="3 4">
    <name type="scientific">Temnothorax longispinosus</name>
    <dbReference type="NCBI Taxonomy" id="300112"/>
    <lineage>
        <taxon>Eukaryota</taxon>
        <taxon>Metazoa</taxon>
        <taxon>Ecdysozoa</taxon>
        <taxon>Arthropoda</taxon>
        <taxon>Hexapoda</taxon>
        <taxon>Insecta</taxon>
        <taxon>Pterygota</taxon>
        <taxon>Neoptera</taxon>
        <taxon>Endopterygota</taxon>
        <taxon>Hymenoptera</taxon>
        <taxon>Apocrita</taxon>
        <taxon>Aculeata</taxon>
        <taxon>Formicoidea</taxon>
        <taxon>Formicidae</taxon>
        <taxon>Myrmicinae</taxon>
        <taxon>Temnothorax</taxon>
    </lineage>
</organism>
<feature type="region of interest" description="Disordered" evidence="1">
    <location>
        <begin position="28"/>
        <end position="58"/>
    </location>
</feature>
<feature type="signal peptide" evidence="2">
    <location>
        <begin position="1"/>
        <end position="19"/>
    </location>
</feature>
<feature type="chain" id="PRO_5020264790" evidence="2">
    <location>
        <begin position="20"/>
        <end position="149"/>
    </location>
</feature>
<evidence type="ECO:0000256" key="2">
    <source>
        <dbReference type="SAM" id="SignalP"/>
    </source>
</evidence>